<organism evidence="1 2">
    <name type="scientific">Postechiella marina</name>
    <dbReference type="NCBI Taxonomy" id="943941"/>
    <lineage>
        <taxon>Bacteria</taxon>
        <taxon>Pseudomonadati</taxon>
        <taxon>Bacteroidota</taxon>
        <taxon>Flavobacteriia</taxon>
        <taxon>Flavobacteriales</taxon>
        <taxon>Flavobacteriaceae</taxon>
        <taxon>Postechiella</taxon>
    </lineage>
</organism>
<dbReference type="EMBL" id="BAABCA010000001">
    <property type="protein sequence ID" value="GAA4232048.1"/>
    <property type="molecule type" value="Genomic_DNA"/>
</dbReference>
<keyword evidence="2" id="KW-1185">Reference proteome</keyword>
<reference evidence="2" key="1">
    <citation type="journal article" date="2019" name="Int. J. Syst. Evol. Microbiol.">
        <title>The Global Catalogue of Microorganisms (GCM) 10K type strain sequencing project: providing services to taxonomists for standard genome sequencing and annotation.</title>
        <authorList>
            <consortium name="The Broad Institute Genomics Platform"/>
            <consortium name="The Broad Institute Genome Sequencing Center for Infectious Disease"/>
            <person name="Wu L."/>
            <person name="Ma J."/>
        </authorList>
    </citation>
    <scope>NUCLEOTIDE SEQUENCE [LARGE SCALE GENOMIC DNA]</scope>
    <source>
        <strain evidence="2">JCM 17630</strain>
    </source>
</reference>
<comment type="caution">
    <text evidence="1">The sequence shown here is derived from an EMBL/GenBank/DDBJ whole genome shotgun (WGS) entry which is preliminary data.</text>
</comment>
<gene>
    <name evidence="1" type="ORF">GCM10022291_05870</name>
</gene>
<accession>A0ABP8C1W2</accession>
<protein>
    <submittedName>
        <fullName evidence="1">Uncharacterized protein</fullName>
    </submittedName>
</protein>
<evidence type="ECO:0000313" key="2">
    <source>
        <dbReference type="Proteomes" id="UP001501496"/>
    </source>
</evidence>
<name>A0ABP8C1W2_9FLAO</name>
<evidence type="ECO:0000313" key="1">
    <source>
        <dbReference type="EMBL" id="GAA4232048.1"/>
    </source>
</evidence>
<dbReference type="Proteomes" id="UP001501496">
    <property type="component" value="Unassembled WGS sequence"/>
</dbReference>
<proteinExistence type="predicted"/>
<sequence length="233" mass="26799">MVKLSDYMDYLNEEIVQARKKADEQAVIIAKEYAKHPYLKYFRVPRFTMPSVKLSIPIKISELDSDTSYKFEMDDNQFLKDVNTKIELVNKEKNLKLVPINKNTLKGDNLKSVIADLKKGNTKPITKPNDNLLKVDLKKPVLDLIKIRNFNVSADVASVENAELEKILKESLANRYKPISSKLNNIYFDPNTSDEKDKGKILLTLNVEMVEEGIRIHNAKDEKGNKIEEIIFE</sequence>